<accession>A0A0U3HHS6</accession>
<feature type="region of interest" description="Disordered" evidence="1">
    <location>
        <begin position="17"/>
        <end position="61"/>
    </location>
</feature>
<proteinExistence type="predicted"/>
<gene>
    <name evidence="2" type="ORF">AS188_14335</name>
</gene>
<protein>
    <submittedName>
        <fullName evidence="2">Uncharacterized protein</fullName>
    </submittedName>
</protein>
<organism evidence="2 3">
    <name type="scientific">Kocuria flava</name>
    <dbReference type="NCBI Taxonomy" id="446860"/>
    <lineage>
        <taxon>Bacteria</taxon>
        <taxon>Bacillati</taxon>
        <taxon>Actinomycetota</taxon>
        <taxon>Actinomycetes</taxon>
        <taxon>Micrococcales</taxon>
        <taxon>Micrococcaceae</taxon>
        <taxon>Kocuria</taxon>
    </lineage>
</organism>
<name>A0A0U3HHS6_9MICC</name>
<feature type="compositionally biased region" description="Basic and acidic residues" evidence="1">
    <location>
        <begin position="18"/>
        <end position="28"/>
    </location>
</feature>
<sequence>MLLLTHWLVGGAVALLRPRGDVPGRDPPHAVPARSTTTSSGAGSPVLPSQCTSARDTSRCSRVRSVATLAPSGTAARVASLAAARGSGR</sequence>
<reference evidence="2 3" key="1">
    <citation type="submission" date="2015-11" db="EMBL/GenBank/DDBJ databases">
        <title>Complete Genome Sequence of Kocuria flava strain HO-9041.</title>
        <authorList>
            <person name="Zhou M."/>
            <person name="Dai J."/>
        </authorList>
    </citation>
    <scope>NUCLEOTIDE SEQUENCE [LARGE SCALE GENOMIC DNA]</scope>
    <source>
        <strain evidence="2 3">HO-9041</strain>
    </source>
</reference>
<evidence type="ECO:0000313" key="3">
    <source>
        <dbReference type="Proteomes" id="UP000057181"/>
    </source>
</evidence>
<dbReference type="KEGG" id="kfv:AS188_14335"/>
<dbReference type="EMBL" id="CP013254">
    <property type="protein sequence ID" value="ALU40729.1"/>
    <property type="molecule type" value="Genomic_DNA"/>
</dbReference>
<dbReference type="Proteomes" id="UP000057181">
    <property type="component" value="Chromosome"/>
</dbReference>
<evidence type="ECO:0000256" key="1">
    <source>
        <dbReference type="SAM" id="MobiDB-lite"/>
    </source>
</evidence>
<evidence type="ECO:0000313" key="2">
    <source>
        <dbReference type="EMBL" id="ALU40729.1"/>
    </source>
</evidence>
<dbReference type="AlphaFoldDB" id="A0A0U3HHS6"/>